<evidence type="ECO:0000313" key="2">
    <source>
        <dbReference type="EMBL" id="RXJ69480.1"/>
    </source>
</evidence>
<dbReference type="PROSITE" id="PS50883">
    <property type="entry name" value="EAL"/>
    <property type="match status" value="1"/>
</dbReference>
<evidence type="ECO:0000313" key="3">
    <source>
        <dbReference type="Proteomes" id="UP000290287"/>
    </source>
</evidence>
<dbReference type="InterPro" id="IPR001633">
    <property type="entry name" value="EAL_dom"/>
</dbReference>
<evidence type="ECO:0000259" key="1">
    <source>
        <dbReference type="PROSITE" id="PS50883"/>
    </source>
</evidence>
<organism evidence="2 3">
    <name type="scientific">Veronia nyctiphanis</name>
    <dbReference type="NCBI Taxonomy" id="1278244"/>
    <lineage>
        <taxon>Bacteria</taxon>
        <taxon>Pseudomonadati</taxon>
        <taxon>Pseudomonadota</taxon>
        <taxon>Gammaproteobacteria</taxon>
        <taxon>Vibrionales</taxon>
        <taxon>Vibrionaceae</taxon>
        <taxon>Veronia</taxon>
    </lineage>
</organism>
<dbReference type="EMBL" id="PEIB01000054">
    <property type="protein sequence ID" value="RXJ69480.1"/>
    <property type="molecule type" value="Genomic_DNA"/>
</dbReference>
<dbReference type="Gene3D" id="3.20.20.450">
    <property type="entry name" value="EAL domain"/>
    <property type="match status" value="1"/>
</dbReference>
<dbReference type="Pfam" id="PF00563">
    <property type="entry name" value="EAL"/>
    <property type="match status" value="1"/>
</dbReference>
<protein>
    <submittedName>
        <fullName evidence="2">Signal transduction protein</fullName>
    </submittedName>
</protein>
<name>A0A4Q0YFY4_9GAMM</name>
<sequence length="246" mass="27921">MKSANSSNLAAMTTIWNIDNSLSGIGECVAADNKKQNHAEIRQAFFAKQSIVDLAGNAIGFELLYRDTLSQASFSNPRDVDVTASLLDMVYNESGREHLLPKDKLLFVNFDYDSIVNLTPLDFPRESLVIEVLETCAVDKKLELSLQCLKEQGYKIAFDDFSFSSEWIDILYLADIVKVDFRTLTRCEIRYLLEKHLVKKNLSLLAEKVETESDIVFAKQLGFDLLQGYAIEKPDFKHYTEAEVKL</sequence>
<comment type="caution">
    <text evidence="2">The sequence shown here is derived from an EMBL/GenBank/DDBJ whole genome shotgun (WGS) entry which is preliminary data.</text>
</comment>
<dbReference type="SMART" id="SM00052">
    <property type="entry name" value="EAL"/>
    <property type="match status" value="1"/>
</dbReference>
<dbReference type="Proteomes" id="UP000290287">
    <property type="component" value="Unassembled WGS sequence"/>
</dbReference>
<gene>
    <name evidence="2" type="ORF">CS022_23685</name>
</gene>
<dbReference type="RefSeq" id="WP_129124319.1">
    <property type="nucleotide sequence ID" value="NZ_PEIB01000054.1"/>
</dbReference>
<dbReference type="OrthoDB" id="9804751at2"/>
<feature type="domain" description="EAL" evidence="1">
    <location>
        <begin position="1"/>
        <end position="246"/>
    </location>
</feature>
<dbReference type="SUPFAM" id="SSF141868">
    <property type="entry name" value="EAL domain-like"/>
    <property type="match status" value="1"/>
</dbReference>
<keyword evidence="3" id="KW-1185">Reference proteome</keyword>
<dbReference type="InterPro" id="IPR035919">
    <property type="entry name" value="EAL_sf"/>
</dbReference>
<reference evidence="2 3" key="1">
    <citation type="submission" date="2017-10" db="EMBL/GenBank/DDBJ databases">
        <title>Nyctiphanis sp. nov., isolated from the stomach of the euphausiid Nyctiphanes simplex (Hansen, 1911) in the Gulf of California.</title>
        <authorList>
            <person name="Gomez-Gil B."/>
            <person name="Aguilar-Mendez M."/>
            <person name="Lopez-Cortes A."/>
            <person name="Gomez-Gutierrez J."/>
            <person name="Roque A."/>
            <person name="Lang E."/>
            <person name="Gonzalez-Castillo A."/>
        </authorList>
    </citation>
    <scope>NUCLEOTIDE SEQUENCE [LARGE SCALE GENOMIC DNA]</scope>
    <source>
        <strain evidence="2 3">CAIM 600</strain>
    </source>
</reference>
<dbReference type="AlphaFoldDB" id="A0A4Q0YFY4"/>
<proteinExistence type="predicted"/>
<accession>A0A4Q0YFY4</accession>